<protein>
    <submittedName>
        <fullName evidence="1">Type IV pilus modification protein PilV</fullName>
    </submittedName>
</protein>
<comment type="caution">
    <text evidence="1">The sequence shown here is derived from an EMBL/GenBank/DDBJ whole genome shotgun (WGS) entry which is preliminary data.</text>
</comment>
<evidence type="ECO:0000313" key="2">
    <source>
        <dbReference type="Proteomes" id="UP000586119"/>
    </source>
</evidence>
<evidence type="ECO:0000313" key="1">
    <source>
        <dbReference type="EMBL" id="NYS60474.1"/>
    </source>
</evidence>
<keyword evidence="2" id="KW-1185">Reference proteome</keyword>
<dbReference type="Proteomes" id="UP000586119">
    <property type="component" value="Unassembled WGS sequence"/>
</dbReference>
<dbReference type="PROSITE" id="PS00409">
    <property type="entry name" value="PROKAR_NTER_METHYL"/>
    <property type="match status" value="1"/>
</dbReference>
<dbReference type="InterPro" id="IPR012902">
    <property type="entry name" value="N_methyl_site"/>
</dbReference>
<organism evidence="1 2">
    <name type="scientific">Vreelandella salicampi</name>
    <dbReference type="NCBI Taxonomy" id="1449798"/>
    <lineage>
        <taxon>Bacteria</taxon>
        <taxon>Pseudomonadati</taxon>
        <taxon>Pseudomonadota</taxon>
        <taxon>Gammaproteobacteria</taxon>
        <taxon>Oceanospirillales</taxon>
        <taxon>Halomonadaceae</taxon>
        <taxon>Vreelandella</taxon>
    </lineage>
</organism>
<gene>
    <name evidence="1" type="primary">pilV</name>
    <name evidence="1" type="ORF">HZS81_06820</name>
</gene>
<name>A0A7Z0RUG8_9GAMM</name>
<dbReference type="EMBL" id="JACCDF010000004">
    <property type="protein sequence ID" value="NYS60474.1"/>
    <property type="molecule type" value="Genomic_DNA"/>
</dbReference>
<accession>A0A7Z0RUG8</accession>
<proteinExistence type="predicted"/>
<dbReference type="InterPro" id="IPR013362">
    <property type="entry name" value="Pilus_4_PilV"/>
</dbReference>
<dbReference type="Pfam" id="PF07963">
    <property type="entry name" value="N_methyl"/>
    <property type="match status" value="1"/>
</dbReference>
<dbReference type="NCBIfam" id="TIGR02532">
    <property type="entry name" value="IV_pilin_GFxxxE"/>
    <property type="match status" value="1"/>
</dbReference>
<reference evidence="1 2" key="1">
    <citation type="journal article" date="2015" name="Int. J. Syst. Evol. Microbiol.">
        <title>Halomonas salicampi sp. nov., a halotolerant and alkalitolerant bacterium isolated from a saltern soil.</title>
        <authorList>
            <person name="Lee J.C."/>
            <person name="Kim Y.S."/>
            <person name="Yun B.S."/>
            <person name="Whang K.S."/>
        </authorList>
    </citation>
    <scope>NUCLEOTIDE SEQUENCE [LARGE SCALE GENOMIC DNA]</scope>
    <source>
        <strain evidence="1 2">BH103</strain>
    </source>
</reference>
<sequence length="148" mass="16085">MLRQRGFSLIEALIALLVLSLGLVGVAAMQLKALQSATAGYQRSVVTLAAVDAQERFWAALATQNCSNIKPQAALPSEDESIEKQWKDWWRADNASNPLRNVDWDASGIVSPPDSCDFTITIDLGDGPGDIDNDVFTYTFRLPNISGS</sequence>
<dbReference type="NCBIfam" id="TIGR02523">
    <property type="entry name" value="type_IV_pilV"/>
    <property type="match status" value="1"/>
</dbReference>
<dbReference type="AlphaFoldDB" id="A0A7Z0RUG8"/>